<evidence type="ECO:0000256" key="4">
    <source>
        <dbReference type="RuleBase" id="RU363099"/>
    </source>
</evidence>
<dbReference type="Proteomes" id="UP000807115">
    <property type="component" value="Chromosome 5"/>
</dbReference>
<comment type="function">
    <text evidence="4">Dirigent proteins impart stereoselectivity on the phenoxy radical-coupling reaction, yielding optically active lignans from two molecules of coniferyl alcohol in the biosynthesis of lignans, flavonolignans, and alkaloids and thus plays a central role in plant secondary metabolism.</text>
</comment>
<name>A0A921QZ58_SORBI</name>
<reference evidence="5" key="1">
    <citation type="journal article" date="2019" name="BMC Genomics">
        <title>A new reference genome for Sorghum bicolor reveals high levels of sequence similarity between sweet and grain genotypes: implications for the genetics of sugar metabolism.</title>
        <authorList>
            <person name="Cooper E.A."/>
            <person name="Brenton Z.W."/>
            <person name="Flinn B.S."/>
            <person name="Jenkins J."/>
            <person name="Shu S."/>
            <person name="Flowers D."/>
            <person name="Luo F."/>
            <person name="Wang Y."/>
            <person name="Xia P."/>
            <person name="Barry K."/>
            <person name="Daum C."/>
            <person name="Lipzen A."/>
            <person name="Yoshinaga Y."/>
            <person name="Schmutz J."/>
            <person name="Saski C."/>
            <person name="Vermerris W."/>
            <person name="Kresovich S."/>
        </authorList>
    </citation>
    <scope>NUCLEOTIDE SEQUENCE</scope>
</reference>
<dbReference type="GO" id="GO:0009699">
    <property type="term" value="P:phenylpropanoid biosynthetic process"/>
    <property type="evidence" value="ECO:0007669"/>
    <property type="project" value="UniProtKB-ARBA"/>
</dbReference>
<sequence length="217" mass="22653">MPWSINSENTSYLVHRSAPPSLVPSRAANMKHGNSMLLQLALLISLSLAGGVAVVVGGSAPTSTHLLFYMHDLVTAYPGAPATAVRVARGTTPLPTAGSLRFGDTFVVDDALTEGPDAASRAMGRAQGFYLFASQTELAPLLCVNVVFTAGPHNGSTVAVLGRDLILDKVDVRELAVVGGTGTLRGVTGYSEFRTHTLNATDGNAVLKIDMYLSLSV</sequence>
<evidence type="ECO:0000256" key="3">
    <source>
        <dbReference type="ARBA" id="ARBA00022525"/>
    </source>
</evidence>
<evidence type="ECO:0000313" key="6">
    <source>
        <dbReference type="Proteomes" id="UP000807115"/>
    </source>
</evidence>
<comment type="caution">
    <text evidence="5">The sequence shown here is derived from an EMBL/GenBank/DDBJ whole genome shotgun (WGS) entry which is preliminary data.</text>
</comment>
<dbReference type="AlphaFoldDB" id="A0A921QZ58"/>
<dbReference type="Pfam" id="PF03018">
    <property type="entry name" value="Dirigent"/>
    <property type="match status" value="1"/>
</dbReference>
<comment type="similarity">
    <text evidence="1 4">Belongs to the plant dirigent protein family.</text>
</comment>
<keyword evidence="4" id="KW-0052">Apoplast</keyword>
<comment type="subunit">
    <text evidence="2 4">Homodimer.</text>
</comment>
<evidence type="ECO:0000256" key="2">
    <source>
        <dbReference type="ARBA" id="ARBA00011738"/>
    </source>
</evidence>
<dbReference type="InterPro" id="IPR004265">
    <property type="entry name" value="Dirigent"/>
</dbReference>
<proteinExistence type="inferred from homology"/>
<comment type="subcellular location">
    <subcellularLocation>
        <location evidence="4">Secreted</location>
        <location evidence="4">Extracellular space</location>
        <location evidence="4">Apoplast</location>
    </subcellularLocation>
</comment>
<dbReference type="GO" id="GO:0048046">
    <property type="term" value="C:apoplast"/>
    <property type="evidence" value="ECO:0007669"/>
    <property type="project" value="UniProtKB-SubCell"/>
</dbReference>
<keyword evidence="3 4" id="KW-0964">Secreted</keyword>
<protein>
    <recommendedName>
        <fullName evidence="4">Dirigent protein</fullName>
    </recommendedName>
</protein>
<organism evidence="5 6">
    <name type="scientific">Sorghum bicolor</name>
    <name type="common">Sorghum</name>
    <name type="synonym">Sorghum vulgare</name>
    <dbReference type="NCBI Taxonomy" id="4558"/>
    <lineage>
        <taxon>Eukaryota</taxon>
        <taxon>Viridiplantae</taxon>
        <taxon>Streptophyta</taxon>
        <taxon>Embryophyta</taxon>
        <taxon>Tracheophyta</taxon>
        <taxon>Spermatophyta</taxon>
        <taxon>Magnoliopsida</taxon>
        <taxon>Liliopsida</taxon>
        <taxon>Poales</taxon>
        <taxon>Poaceae</taxon>
        <taxon>PACMAD clade</taxon>
        <taxon>Panicoideae</taxon>
        <taxon>Andropogonodae</taxon>
        <taxon>Andropogoneae</taxon>
        <taxon>Sorghinae</taxon>
        <taxon>Sorghum</taxon>
    </lineage>
</organism>
<gene>
    <name evidence="5" type="ORF">BDA96_05G105000</name>
</gene>
<dbReference type="InterPro" id="IPR044859">
    <property type="entry name" value="Allene_oxi_cyc_Dirigent"/>
</dbReference>
<dbReference type="PANTHER" id="PTHR21495">
    <property type="entry name" value="NUCLEOPORIN-RELATED"/>
    <property type="match status" value="1"/>
</dbReference>
<accession>A0A921QZ58</accession>
<evidence type="ECO:0000256" key="1">
    <source>
        <dbReference type="ARBA" id="ARBA00010746"/>
    </source>
</evidence>
<dbReference type="EMBL" id="CM027684">
    <property type="protein sequence ID" value="KAG0529515.1"/>
    <property type="molecule type" value="Genomic_DNA"/>
</dbReference>
<reference evidence="5" key="2">
    <citation type="submission" date="2020-10" db="EMBL/GenBank/DDBJ databases">
        <authorList>
            <person name="Cooper E.A."/>
            <person name="Brenton Z.W."/>
            <person name="Flinn B.S."/>
            <person name="Jenkins J."/>
            <person name="Shu S."/>
            <person name="Flowers D."/>
            <person name="Luo F."/>
            <person name="Wang Y."/>
            <person name="Xia P."/>
            <person name="Barry K."/>
            <person name="Daum C."/>
            <person name="Lipzen A."/>
            <person name="Yoshinaga Y."/>
            <person name="Schmutz J."/>
            <person name="Saski C."/>
            <person name="Vermerris W."/>
            <person name="Kresovich S."/>
        </authorList>
    </citation>
    <scope>NUCLEOTIDE SEQUENCE</scope>
</reference>
<dbReference type="Gene3D" id="2.40.480.10">
    <property type="entry name" value="Allene oxide cyclase-like"/>
    <property type="match status" value="1"/>
</dbReference>
<evidence type="ECO:0000313" key="5">
    <source>
        <dbReference type="EMBL" id="KAG0529515.1"/>
    </source>
</evidence>